<feature type="region of interest" description="Disordered" evidence="1">
    <location>
        <begin position="77"/>
        <end position="130"/>
    </location>
</feature>
<dbReference type="AlphaFoldDB" id="A0A0A1TGN9"/>
<evidence type="ECO:0000313" key="2">
    <source>
        <dbReference type="EMBL" id="CEJ94024.1"/>
    </source>
</evidence>
<name>A0A0A1TGN9_9HYPO</name>
<feature type="compositionally biased region" description="Basic residues" evidence="1">
    <location>
        <begin position="43"/>
        <end position="53"/>
    </location>
</feature>
<dbReference type="EMBL" id="CDHN01000006">
    <property type="protein sequence ID" value="CEJ94024.1"/>
    <property type="molecule type" value="Genomic_DNA"/>
</dbReference>
<evidence type="ECO:0000313" key="3">
    <source>
        <dbReference type="Proteomes" id="UP000039046"/>
    </source>
</evidence>
<sequence>MNVRASRRHSSAGVEHCVRVATWDAKGRRREHEVHLSPTSSKREKRHGKKRESRTRSSQLSLNSIFVGELKSKTAKLLRSPFTRTKKSGKKTQKRERPHTKIQRQPSSRDTMSLDHQQYREREYQETSVTAEAPLLFNPAITDSQSRKISCPAPLLNLTTPLPTPQLKSGNENSNSVHVPGHAPVARKLYELHQVISRKELQLANGNMDQRIKDEIVELRAQLNGILNTFANQQSHKAQPPILRPTTNTRVKSGSYESPLGSPKPTNTDFETLGPSSRRKCDEQLDHVEINHHLCSDCGKVRGLDFHASYPKLQTSPNVQNLCGVCRQKPIAVANLSDRHFCTGCGIVRSKAYQKEHPKMADEASQPNYCRHCQRLAAKAADIYEQSVISSLPNKMAKTTLEDPSRLTREEAEYRRPYVEDSKSASSSVAASVTAEQHGVDVHPEAPIDDNPSPAPKNTSSGFWNGAYGRPGPSFRGAFSNASFASSTKSIPLENREPEPLRSDPWSADRVGSR</sequence>
<feature type="compositionally biased region" description="Polar residues" evidence="1">
    <location>
        <begin position="103"/>
        <end position="116"/>
    </location>
</feature>
<reference evidence="2 3" key="1">
    <citation type="journal article" date="2015" name="Genome Announc.">
        <title>Draft Genome Sequence and Gene Annotation of the Entomopathogenic Fungus Verticillium hemipterigenum.</title>
        <authorList>
            <person name="Horn F."/>
            <person name="Habel A."/>
            <person name="Scharf D.H."/>
            <person name="Dworschak J."/>
            <person name="Brakhage A.A."/>
            <person name="Guthke R."/>
            <person name="Hertweck C."/>
            <person name="Linde J."/>
        </authorList>
    </citation>
    <scope>NUCLEOTIDE SEQUENCE [LARGE SCALE GENOMIC DNA]</scope>
</reference>
<feature type="region of interest" description="Disordered" evidence="1">
    <location>
        <begin position="400"/>
        <end position="468"/>
    </location>
</feature>
<accession>A0A0A1TGN9</accession>
<dbReference type="HOGENOM" id="CLU_530173_0_0_1"/>
<keyword evidence="3" id="KW-1185">Reference proteome</keyword>
<feature type="region of interest" description="Disordered" evidence="1">
    <location>
        <begin position="486"/>
        <end position="514"/>
    </location>
</feature>
<feature type="compositionally biased region" description="Basic and acidic residues" evidence="1">
    <location>
        <begin position="400"/>
        <end position="423"/>
    </location>
</feature>
<feature type="compositionally biased region" description="Low complexity" evidence="1">
    <location>
        <begin position="424"/>
        <end position="435"/>
    </location>
</feature>
<dbReference type="Proteomes" id="UP000039046">
    <property type="component" value="Unassembled WGS sequence"/>
</dbReference>
<feature type="compositionally biased region" description="Basic residues" evidence="1">
    <location>
        <begin position="84"/>
        <end position="102"/>
    </location>
</feature>
<feature type="compositionally biased region" description="Polar residues" evidence="1">
    <location>
        <begin position="245"/>
        <end position="256"/>
    </location>
</feature>
<evidence type="ECO:0000256" key="1">
    <source>
        <dbReference type="SAM" id="MobiDB-lite"/>
    </source>
</evidence>
<organism evidence="2 3">
    <name type="scientific">[Torrubiella] hemipterigena</name>
    <dbReference type="NCBI Taxonomy" id="1531966"/>
    <lineage>
        <taxon>Eukaryota</taxon>
        <taxon>Fungi</taxon>
        <taxon>Dikarya</taxon>
        <taxon>Ascomycota</taxon>
        <taxon>Pezizomycotina</taxon>
        <taxon>Sordariomycetes</taxon>
        <taxon>Hypocreomycetidae</taxon>
        <taxon>Hypocreales</taxon>
        <taxon>Clavicipitaceae</taxon>
        <taxon>Clavicipitaceae incertae sedis</taxon>
        <taxon>'Torrubiella' clade</taxon>
    </lineage>
</organism>
<gene>
    <name evidence="2" type="ORF">VHEMI09581</name>
</gene>
<proteinExistence type="predicted"/>
<protein>
    <submittedName>
        <fullName evidence="2">Uncharacterized protein</fullName>
    </submittedName>
</protein>
<dbReference type="STRING" id="1531966.A0A0A1TGN9"/>
<feature type="region of interest" description="Disordered" evidence="1">
    <location>
        <begin position="27"/>
        <end position="59"/>
    </location>
</feature>
<dbReference type="OrthoDB" id="5415512at2759"/>
<feature type="region of interest" description="Disordered" evidence="1">
    <location>
        <begin position="235"/>
        <end position="275"/>
    </location>
</feature>